<dbReference type="AlphaFoldDB" id="A0A3N0WXG3"/>
<evidence type="ECO:0000313" key="2">
    <source>
        <dbReference type="Proteomes" id="UP000270224"/>
    </source>
</evidence>
<sequence length="93" mass="10569">MQDLIHNTELEIKNGDFLVSESDSQHTRHILIANKGEYKAAPELGVGISQMLNSEEITEFLIEAKKNLQYDGQVVTDIQFTESEKLIVDSKYK</sequence>
<dbReference type="RefSeq" id="WP_123265041.1">
    <property type="nucleotide sequence ID" value="NZ_RJUG01000002.1"/>
</dbReference>
<reference evidence="2" key="2">
    <citation type="submission" date="2018-11" db="EMBL/GenBank/DDBJ databases">
        <title>Proposal to divide the Flavobacteriaceae and reorganize its genera based on Amino Acid Identity values calculated from whole genome sequences.</title>
        <authorList>
            <person name="Nicholson A.C."/>
            <person name="Gulvik C.A."/>
            <person name="Whitney A.M."/>
            <person name="Humrighouse B.W."/>
            <person name="Bell M."/>
            <person name="Holmens B."/>
            <person name="Steigerwalt A."/>
            <person name="Villarma A."/>
            <person name="Sheth M."/>
            <person name="Batra D."/>
            <person name="Pryor J."/>
            <person name="Bernardet J.-F."/>
            <person name="Hugo C."/>
            <person name="Kampfer P."/>
            <person name="Newman J."/>
            <person name="Mcquiston J.R."/>
        </authorList>
    </citation>
    <scope>NUCLEOTIDE SEQUENCE [LARGE SCALE GENOMIC DNA]</scope>
    <source>
        <strain evidence="2">H3056</strain>
    </source>
</reference>
<accession>A0A3N0WXG3</accession>
<name>A0A3N0WXG3_9FLAO</name>
<dbReference type="Proteomes" id="UP000270224">
    <property type="component" value="Unassembled WGS sequence"/>
</dbReference>
<organism evidence="1 2">
    <name type="scientific">Kaistella daneshvariae</name>
    <dbReference type="NCBI Taxonomy" id="2487074"/>
    <lineage>
        <taxon>Bacteria</taxon>
        <taxon>Pseudomonadati</taxon>
        <taxon>Bacteroidota</taxon>
        <taxon>Flavobacteriia</taxon>
        <taxon>Flavobacteriales</taxon>
        <taxon>Weeksellaceae</taxon>
        <taxon>Chryseobacterium group</taxon>
        <taxon>Kaistella</taxon>
    </lineage>
</organism>
<comment type="caution">
    <text evidence="1">The sequence shown here is derived from an EMBL/GenBank/DDBJ whole genome shotgun (WGS) entry which is preliminary data.</text>
</comment>
<dbReference type="OrthoDB" id="799440at2"/>
<reference evidence="2" key="1">
    <citation type="submission" date="2018-11" db="EMBL/GenBank/DDBJ databases">
        <title>Proposal to divide the Flavobacteriaceae and reorganize its genera based on Amino Acid Identity values calculated from whole genome sequences.</title>
        <authorList>
            <person name="Nicholson A.C."/>
            <person name="Gulvik C.A."/>
            <person name="Whitney A.M."/>
            <person name="Humrighouse B.W."/>
            <person name="Bell M."/>
            <person name="Holmes B."/>
            <person name="Steigerwalt A."/>
            <person name="Villarma A."/>
            <person name="Sheth M."/>
            <person name="Batra D."/>
            <person name="Pryor J."/>
            <person name="Bernardet J.-F."/>
            <person name="Hugo C."/>
            <person name="Kampfer P."/>
            <person name="Newman J."/>
            <person name="Mcquiston J.R."/>
        </authorList>
    </citation>
    <scope>NUCLEOTIDE SEQUENCE [LARGE SCALE GENOMIC DNA]</scope>
    <source>
        <strain evidence="2">H3056</strain>
    </source>
</reference>
<evidence type="ECO:0000313" key="1">
    <source>
        <dbReference type="EMBL" id="ROI09788.1"/>
    </source>
</evidence>
<protein>
    <submittedName>
        <fullName evidence="1">Oxidase</fullName>
    </submittedName>
</protein>
<gene>
    <name evidence="1" type="ORF">EGI11_03250</name>
</gene>
<proteinExistence type="predicted"/>
<dbReference type="EMBL" id="RJUG01000002">
    <property type="protein sequence ID" value="ROI09788.1"/>
    <property type="molecule type" value="Genomic_DNA"/>
</dbReference>